<reference evidence="3" key="2">
    <citation type="submission" date="2025-09" db="UniProtKB">
        <authorList>
            <consortium name="Ensembl"/>
        </authorList>
    </citation>
    <scope>IDENTIFICATION</scope>
</reference>
<dbReference type="Pfam" id="PF00339">
    <property type="entry name" value="Arrestin_N"/>
    <property type="match status" value="1"/>
</dbReference>
<dbReference type="SUPFAM" id="SSF81296">
    <property type="entry name" value="E set domains"/>
    <property type="match status" value="1"/>
</dbReference>
<name>A0A8P4KQR5_DICLA</name>
<dbReference type="Proteomes" id="UP000694389">
    <property type="component" value="Unassembled WGS sequence"/>
</dbReference>
<dbReference type="InterPro" id="IPR011021">
    <property type="entry name" value="Arrestin-like_N"/>
</dbReference>
<dbReference type="Gene3D" id="2.60.40.640">
    <property type="match status" value="1"/>
</dbReference>
<accession>A0A8P4KQR5</accession>
<evidence type="ECO:0000313" key="4">
    <source>
        <dbReference type="Proteomes" id="UP000694389"/>
    </source>
</evidence>
<proteinExistence type="inferred from homology"/>
<evidence type="ECO:0000259" key="2">
    <source>
        <dbReference type="Pfam" id="PF00339"/>
    </source>
</evidence>
<dbReference type="InterPro" id="IPR014752">
    <property type="entry name" value="Arrestin-like_C"/>
</dbReference>
<reference evidence="3" key="1">
    <citation type="submission" date="2025-08" db="UniProtKB">
        <authorList>
            <consortium name="Ensembl"/>
        </authorList>
    </citation>
    <scope>IDENTIFICATION</scope>
</reference>
<evidence type="ECO:0000256" key="1">
    <source>
        <dbReference type="ARBA" id="ARBA00005298"/>
    </source>
</evidence>
<dbReference type="InterPro" id="IPR014756">
    <property type="entry name" value="Ig_E-set"/>
</dbReference>
<protein>
    <recommendedName>
        <fullName evidence="2">Arrestin-like N-terminal domain-containing protein</fullName>
    </recommendedName>
</protein>
<comment type="similarity">
    <text evidence="1">Belongs to the arrestin family.</text>
</comment>
<feature type="domain" description="Arrestin-like N-terminal" evidence="2">
    <location>
        <begin position="13"/>
        <end position="75"/>
    </location>
</feature>
<keyword evidence="4" id="KW-1185">Reference proteome</keyword>
<dbReference type="Ensembl" id="ENSDLAT00005088662.1">
    <property type="protein sequence ID" value="ENSDLAP00005083325.1"/>
    <property type="gene ID" value="ENSDLAG00005026955.1"/>
</dbReference>
<dbReference type="GeneTree" id="ENSGT01150000288729"/>
<evidence type="ECO:0000313" key="3">
    <source>
        <dbReference type="Ensembl" id="ENSDLAP00005083325.1"/>
    </source>
</evidence>
<sequence>MLGDLNLIYEAVNPQDTFSVGDTVIGTVTFTLTKETKVKSLAVKLKGDAHVHWTEGTGDNRRSHTAHRRYLKVKDCLVAENSKGKPKKCVGLCGVWALLC</sequence>
<organism evidence="3 4">
    <name type="scientific">Dicentrarchus labrax</name>
    <name type="common">European seabass</name>
    <name type="synonym">Morone labrax</name>
    <dbReference type="NCBI Taxonomy" id="13489"/>
    <lineage>
        <taxon>Eukaryota</taxon>
        <taxon>Metazoa</taxon>
        <taxon>Chordata</taxon>
        <taxon>Craniata</taxon>
        <taxon>Vertebrata</taxon>
        <taxon>Euteleostomi</taxon>
        <taxon>Actinopterygii</taxon>
        <taxon>Neopterygii</taxon>
        <taxon>Teleostei</taxon>
        <taxon>Neoteleostei</taxon>
        <taxon>Acanthomorphata</taxon>
        <taxon>Eupercaria</taxon>
        <taxon>Moronidae</taxon>
        <taxon>Dicentrarchus</taxon>
    </lineage>
</organism>
<dbReference type="GO" id="GO:0007399">
    <property type="term" value="P:nervous system development"/>
    <property type="evidence" value="ECO:0007669"/>
    <property type="project" value="UniProtKB-ARBA"/>
</dbReference>
<dbReference type="AlphaFoldDB" id="A0A8P4KQR5"/>